<sequence>MSAHAQATPQATSKGQAIDTTPLVRSRRNEILVPCSNPLSLWKLLLTNDTMNYDQWAPF</sequence>
<dbReference type="Proteomes" id="UP000053989">
    <property type="component" value="Unassembled WGS sequence"/>
</dbReference>
<accession>A0A0C3EMR3</accession>
<dbReference type="HOGENOM" id="CLU_2962213_0_0_1"/>
<name>A0A0C3EMR3_9AGAM</name>
<evidence type="ECO:0000313" key="2">
    <source>
        <dbReference type="EMBL" id="KIM69106.1"/>
    </source>
</evidence>
<dbReference type="AlphaFoldDB" id="A0A0C3EMR3"/>
<proteinExistence type="predicted"/>
<dbReference type="EMBL" id="KN822007">
    <property type="protein sequence ID" value="KIM69106.1"/>
    <property type="molecule type" value="Genomic_DNA"/>
</dbReference>
<reference evidence="2 3" key="1">
    <citation type="submission" date="2014-04" db="EMBL/GenBank/DDBJ databases">
        <authorList>
            <consortium name="DOE Joint Genome Institute"/>
            <person name="Kuo A."/>
            <person name="Kohler A."/>
            <person name="Nagy L.G."/>
            <person name="Floudas D."/>
            <person name="Copeland A."/>
            <person name="Barry K.W."/>
            <person name="Cichocki N."/>
            <person name="Veneault-Fourrey C."/>
            <person name="LaButti K."/>
            <person name="Lindquist E.A."/>
            <person name="Lipzen A."/>
            <person name="Lundell T."/>
            <person name="Morin E."/>
            <person name="Murat C."/>
            <person name="Sun H."/>
            <person name="Tunlid A."/>
            <person name="Henrissat B."/>
            <person name="Grigoriev I.V."/>
            <person name="Hibbett D.S."/>
            <person name="Martin F."/>
            <person name="Nordberg H.P."/>
            <person name="Cantor M.N."/>
            <person name="Hua S.X."/>
        </authorList>
    </citation>
    <scope>NUCLEOTIDE SEQUENCE [LARGE SCALE GENOMIC DNA]</scope>
    <source>
        <strain evidence="2 3">Foug A</strain>
    </source>
</reference>
<feature type="region of interest" description="Disordered" evidence="1">
    <location>
        <begin position="1"/>
        <end position="23"/>
    </location>
</feature>
<evidence type="ECO:0000256" key="1">
    <source>
        <dbReference type="SAM" id="MobiDB-lite"/>
    </source>
</evidence>
<evidence type="ECO:0000313" key="3">
    <source>
        <dbReference type="Proteomes" id="UP000053989"/>
    </source>
</evidence>
<organism evidence="2 3">
    <name type="scientific">Scleroderma citrinum Foug A</name>
    <dbReference type="NCBI Taxonomy" id="1036808"/>
    <lineage>
        <taxon>Eukaryota</taxon>
        <taxon>Fungi</taxon>
        <taxon>Dikarya</taxon>
        <taxon>Basidiomycota</taxon>
        <taxon>Agaricomycotina</taxon>
        <taxon>Agaricomycetes</taxon>
        <taxon>Agaricomycetidae</taxon>
        <taxon>Boletales</taxon>
        <taxon>Sclerodermatineae</taxon>
        <taxon>Sclerodermataceae</taxon>
        <taxon>Scleroderma</taxon>
    </lineage>
</organism>
<dbReference type="InParanoid" id="A0A0C3EMR3"/>
<protein>
    <submittedName>
        <fullName evidence="2">Uncharacterized protein</fullName>
    </submittedName>
</protein>
<gene>
    <name evidence="2" type="ORF">SCLCIDRAFT_1208534</name>
</gene>
<reference evidence="3" key="2">
    <citation type="submission" date="2015-01" db="EMBL/GenBank/DDBJ databases">
        <title>Evolutionary Origins and Diversification of the Mycorrhizal Mutualists.</title>
        <authorList>
            <consortium name="DOE Joint Genome Institute"/>
            <consortium name="Mycorrhizal Genomics Consortium"/>
            <person name="Kohler A."/>
            <person name="Kuo A."/>
            <person name="Nagy L.G."/>
            <person name="Floudas D."/>
            <person name="Copeland A."/>
            <person name="Barry K.W."/>
            <person name="Cichocki N."/>
            <person name="Veneault-Fourrey C."/>
            <person name="LaButti K."/>
            <person name="Lindquist E.A."/>
            <person name="Lipzen A."/>
            <person name="Lundell T."/>
            <person name="Morin E."/>
            <person name="Murat C."/>
            <person name="Riley R."/>
            <person name="Ohm R."/>
            <person name="Sun H."/>
            <person name="Tunlid A."/>
            <person name="Henrissat B."/>
            <person name="Grigoriev I.V."/>
            <person name="Hibbett D.S."/>
            <person name="Martin F."/>
        </authorList>
    </citation>
    <scope>NUCLEOTIDE SEQUENCE [LARGE SCALE GENOMIC DNA]</scope>
    <source>
        <strain evidence="3">Foug A</strain>
    </source>
</reference>
<keyword evidence="3" id="KW-1185">Reference proteome</keyword>
<feature type="compositionally biased region" description="Polar residues" evidence="1">
    <location>
        <begin position="1"/>
        <end position="19"/>
    </location>
</feature>